<keyword evidence="2" id="KW-1185">Reference proteome</keyword>
<dbReference type="RefSeq" id="WP_017799349.1">
    <property type="nucleotide sequence ID" value="NZ_JAGGMQ010000001.1"/>
</dbReference>
<dbReference type="Pfam" id="PF05932">
    <property type="entry name" value="CesT"/>
    <property type="match status" value="1"/>
</dbReference>
<dbReference type="Gene3D" id="3.30.1460.10">
    <property type="match status" value="1"/>
</dbReference>
<gene>
    <name evidence="1" type="ORF">J2125_003425</name>
</gene>
<dbReference type="EMBL" id="JAGGMQ010000001">
    <property type="protein sequence ID" value="MBP2170233.1"/>
    <property type="molecule type" value="Genomic_DNA"/>
</dbReference>
<reference evidence="1 2" key="1">
    <citation type="submission" date="2021-03" db="EMBL/GenBank/DDBJ databases">
        <authorList>
            <person name="D'Agostino P."/>
            <person name="Huntemann M."/>
            <person name="Clum A."/>
            <person name="Spunde A."/>
            <person name="Palaniappan K."/>
            <person name="Ritter S."/>
            <person name="Mikhailova N."/>
            <person name="Chen I.-M."/>
            <person name="Stamatis D."/>
            <person name="Reddy T."/>
            <person name="O'Malley R."/>
            <person name="Daum C."/>
            <person name="Shapiro N."/>
            <person name="Ivanova N."/>
            <person name="Kyrpides N."/>
            <person name="Woyke T."/>
        </authorList>
    </citation>
    <scope>NUCLEOTIDE SEQUENCE [LARGE SCALE GENOMIC DNA]</scope>
    <source>
        <strain evidence="1 2">WS4403</strain>
    </source>
</reference>
<dbReference type="InterPro" id="IPR010261">
    <property type="entry name" value="Tir_chaperone"/>
</dbReference>
<organism evidence="1 2">
    <name type="scientific">Winslowiella toletana</name>
    <dbReference type="NCBI Taxonomy" id="92490"/>
    <lineage>
        <taxon>Bacteria</taxon>
        <taxon>Pseudomonadati</taxon>
        <taxon>Pseudomonadota</taxon>
        <taxon>Gammaproteobacteria</taxon>
        <taxon>Enterobacterales</taxon>
        <taxon>Erwiniaceae</taxon>
        <taxon>Winslowiella</taxon>
    </lineage>
</organism>
<comment type="caution">
    <text evidence="1">The sequence shown here is derived from an EMBL/GenBank/DDBJ whole genome shotgun (WGS) entry which is preliminary data.</text>
</comment>
<reference evidence="2" key="2">
    <citation type="submission" date="2023-07" db="EMBL/GenBank/DDBJ databases">
        <title>Genome mining of underrepresented organisms for secondary metabolites.</title>
        <authorList>
            <person name="D'Agostino P.M."/>
        </authorList>
    </citation>
    <scope>NUCLEOTIDE SEQUENCE [LARGE SCALE GENOMIC DNA]</scope>
    <source>
        <strain evidence="2">WS4403</strain>
    </source>
</reference>
<dbReference type="CDD" id="cd17025">
    <property type="entry name" value="T3SC_IA_ShcF-like"/>
    <property type="match status" value="1"/>
</dbReference>
<dbReference type="SUPFAM" id="SSF69635">
    <property type="entry name" value="Type III secretory system chaperone-like"/>
    <property type="match status" value="1"/>
</dbReference>
<protein>
    <submittedName>
        <fullName evidence="1">Uncharacterized protein</fullName>
    </submittedName>
</protein>
<evidence type="ECO:0000313" key="1">
    <source>
        <dbReference type="EMBL" id="MBP2170233.1"/>
    </source>
</evidence>
<accession>A0ABS4PE65</accession>
<dbReference type="Proteomes" id="UP001195624">
    <property type="component" value="Unassembled WGS sequence"/>
</dbReference>
<evidence type="ECO:0000313" key="2">
    <source>
        <dbReference type="Proteomes" id="UP001195624"/>
    </source>
</evidence>
<name>A0ABS4PE65_9GAMM</name>
<sequence length="142" mass="15890">MAGSDTLKNLLIPLLQAAGEAAPVLDDSDSYTLSLSQDLMLELSETPQEFLTVSCLLDIPPERYDEWETLAILLQSNLLGLEHPPIITGLLIEQKKVILWTRQPFVVMDTQSMKVLVERFAQQAEHVQAWLLETPEMTSAEA</sequence>
<proteinExistence type="predicted"/>